<dbReference type="InterPro" id="IPR000700">
    <property type="entry name" value="PAS-assoc_C"/>
</dbReference>
<dbReference type="Pfam" id="PF08447">
    <property type="entry name" value="PAS_3"/>
    <property type="match status" value="2"/>
</dbReference>
<dbReference type="PANTHER" id="PTHR44757:SF2">
    <property type="entry name" value="BIOFILM ARCHITECTURE MAINTENANCE PROTEIN MBAA"/>
    <property type="match status" value="1"/>
</dbReference>
<dbReference type="InterPro" id="IPR011006">
    <property type="entry name" value="CheY-like_superfamily"/>
</dbReference>
<feature type="domain" description="Response regulatory" evidence="4">
    <location>
        <begin position="15"/>
        <end position="131"/>
    </location>
</feature>
<dbReference type="PANTHER" id="PTHR44757">
    <property type="entry name" value="DIGUANYLATE CYCLASE DGCP"/>
    <property type="match status" value="1"/>
</dbReference>
<dbReference type="PROSITE" id="PS50887">
    <property type="entry name" value="GGDEF"/>
    <property type="match status" value="1"/>
</dbReference>
<feature type="domain" description="EAL" evidence="6">
    <location>
        <begin position="908"/>
        <end position="1161"/>
    </location>
</feature>
<dbReference type="InterPro" id="IPR052155">
    <property type="entry name" value="Biofilm_reg_signaling"/>
</dbReference>
<gene>
    <name evidence="8" type="ORF">SAMN05421760_104159</name>
</gene>
<dbReference type="SMART" id="SM00267">
    <property type="entry name" value="GGDEF"/>
    <property type="match status" value="1"/>
</dbReference>
<evidence type="ECO:0000259" key="6">
    <source>
        <dbReference type="PROSITE" id="PS50883"/>
    </source>
</evidence>
<dbReference type="InterPro" id="IPR029016">
    <property type="entry name" value="GAF-like_dom_sf"/>
</dbReference>
<evidence type="ECO:0000256" key="1">
    <source>
        <dbReference type="ARBA" id="ARBA00022679"/>
    </source>
</evidence>
<feature type="modified residue" description="4-aspartylphosphate" evidence="3">
    <location>
        <position position="64"/>
    </location>
</feature>
<dbReference type="Pfam" id="PF00072">
    <property type="entry name" value="Response_reg"/>
    <property type="match status" value="2"/>
</dbReference>
<feature type="modified residue" description="4-aspartylphosphate" evidence="3">
    <location>
        <position position="205"/>
    </location>
</feature>
<dbReference type="Pfam" id="PF00990">
    <property type="entry name" value="GGDEF"/>
    <property type="match status" value="1"/>
</dbReference>
<dbReference type="Proteomes" id="UP000185999">
    <property type="component" value="Unassembled WGS sequence"/>
</dbReference>
<evidence type="ECO:0000256" key="2">
    <source>
        <dbReference type="ARBA" id="ARBA00022777"/>
    </source>
</evidence>
<evidence type="ECO:0000259" key="7">
    <source>
        <dbReference type="PROSITE" id="PS50887"/>
    </source>
</evidence>
<name>A0A1N7LMJ7_9GAMM</name>
<evidence type="ECO:0000259" key="4">
    <source>
        <dbReference type="PROSITE" id="PS50110"/>
    </source>
</evidence>
<dbReference type="InterPro" id="IPR035919">
    <property type="entry name" value="EAL_sf"/>
</dbReference>
<dbReference type="PROSITE" id="PS50110">
    <property type="entry name" value="RESPONSE_REGULATORY"/>
    <property type="match status" value="2"/>
</dbReference>
<dbReference type="Gene3D" id="3.20.20.450">
    <property type="entry name" value="EAL domain"/>
    <property type="match status" value="1"/>
</dbReference>
<dbReference type="SUPFAM" id="SSF55781">
    <property type="entry name" value="GAF domain-like"/>
    <property type="match status" value="1"/>
</dbReference>
<dbReference type="Gene3D" id="3.30.450.40">
    <property type="match status" value="1"/>
</dbReference>
<dbReference type="SMART" id="SM00086">
    <property type="entry name" value="PAC"/>
    <property type="match status" value="2"/>
</dbReference>
<dbReference type="GO" id="GO:0016301">
    <property type="term" value="F:kinase activity"/>
    <property type="evidence" value="ECO:0007669"/>
    <property type="project" value="UniProtKB-KW"/>
</dbReference>
<dbReference type="InterPro" id="IPR001633">
    <property type="entry name" value="EAL_dom"/>
</dbReference>
<dbReference type="InterPro" id="IPR029787">
    <property type="entry name" value="Nucleotide_cyclase"/>
</dbReference>
<evidence type="ECO:0000313" key="9">
    <source>
        <dbReference type="Proteomes" id="UP000185999"/>
    </source>
</evidence>
<dbReference type="Gene3D" id="3.30.70.270">
    <property type="match status" value="1"/>
</dbReference>
<dbReference type="InterPro" id="IPR035965">
    <property type="entry name" value="PAS-like_dom_sf"/>
</dbReference>
<sequence length="1161" mass="130420">MTDLGFDKPDGDKPRILVVDDASDNLHAMMSMLGDSYAVTAAISGIKALELAVHKPQPDLILLDIKIPDIDGYEVLRRLKIDSLTADIPVIIVTSLSESEDEARGLRMGAADYIGKPVNPDWLKLRVLTQLELRRYRRKPMLPVVSPDGIPPEKFSVLVVDDVPENIHQLISALSDEYRIMVADNGPKAIEMVLGSTPPDLVLLDILMPDMDGFEVCRRIKATELGNQIPVIFLSMVEESWEKLRGFSIGAADFITKPFDIHEVRARIRTHLELSLLHRFFEQTVSQRTAALKQSDSQLSEALKIAKVGYWEYEFASEKFLFNDQYYSLHKITAEEAGGYHMPSADFVRRYVHPEDAPVVCQNIKRAFESVDPNYSAAIETRILSGNGEIIWVDVRFKVESNTAGQAIRLQGISQNISARKQTEQIEQTLRASDERFKTMFVQAPLGIAFIDSLSGNHCEVNSRFAAIAGRSIEEMLSLNWMQITHPDDLQADLEQMALLNAGKINGYQMEKRYVRPDNSSVWINMTISPLNVEDKEPPRHLNMIEDITERKSVESKIKYLNRVYAMLSDINSLIVRVQDRNELFREACRIAVEKGGFHMAMLCIVDRQTKKIVPVATAGQDDELLNSIKDFLGSNKDVSNTMVATVIREKQFIVSNDSLNDPRILFGKKYVECGVRSMVVLPLIVADEAVGALALYSGEFEFFHEEELKLLIELADDISFAIDYIDKQDKLDYLAYYDALTGLANRSFFSERIVQHMDSTVCSGNKLALCLIDLERFKNINDSLGRSSGDELLRLAADWLTNHTGDVKLLARLDADHFALLLPEIKREGDVIRLIEDMVQAFNDYSFRLNDADFRIATKVGIALFPDDGNNADTLFKNAEAALKKAKAGGEHYLFYTQKMNEAVISKLTLENHLRQAIDNEEFVLYYQPKMDLLSGQIRCAEALIRWNDPRTGLVFPGQFIPILEETGLIYEVGRWALHKAIADNLRWRKAGLPAIRIAVNVSALQLHRQSFISEIEEAVALDAQAAQGLELEITESMIMEDIERNIDSLKAIRAMGITIAIDDFGTGFSSLSYLSKLPVNTLKIDRAFVVEMTTGSEGLALVATIINLAHAFKLKVVAEGVETEEQSSMLRVLGCDEIQGFLLSKAVPCEEFETKFLVP</sequence>
<accession>A0A1N7LMJ7</accession>
<evidence type="ECO:0000256" key="3">
    <source>
        <dbReference type="PROSITE-ProRule" id="PRU00169"/>
    </source>
</evidence>
<dbReference type="InterPro" id="IPR001789">
    <property type="entry name" value="Sig_transdc_resp-reg_receiver"/>
</dbReference>
<dbReference type="SUPFAM" id="SSF141868">
    <property type="entry name" value="EAL domain-like"/>
    <property type="match status" value="1"/>
</dbReference>
<dbReference type="RefSeq" id="WP_076496007.1">
    <property type="nucleotide sequence ID" value="NZ_FTOE01000004.1"/>
</dbReference>
<dbReference type="CDD" id="cd01949">
    <property type="entry name" value="GGDEF"/>
    <property type="match status" value="1"/>
</dbReference>
<dbReference type="CDD" id="cd01948">
    <property type="entry name" value="EAL"/>
    <property type="match status" value="1"/>
</dbReference>
<dbReference type="InterPro" id="IPR001610">
    <property type="entry name" value="PAC"/>
</dbReference>
<dbReference type="Pfam" id="PF13185">
    <property type="entry name" value="GAF_2"/>
    <property type="match status" value="1"/>
</dbReference>
<evidence type="ECO:0000313" key="8">
    <source>
        <dbReference type="EMBL" id="SIS75012.1"/>
    </source>
</evidence>
<dbReference type="SUPFAM" id="SSF55073">
    <property type="entry name" value="Nucleotide cyclase"/>
    <property type="match status" value="1"/>
</dbReference>
<keyword evidence="9" id="KW-1185">Reference proteome</keyword>
<dbReference type="PROSITE" id="PS50113">
    <property type="entry name" value="PAC"/>
    <property type="match status" value="2"/>
</dbReference>
<dbReference type="SMART" id="SM00052">
    <property type="entry name" value="EAL"/>
    <property type="match status" value="1"/>
</dbReference>
<dbReference type="NCBIfam" id="TIGR00254">
    <property type="entry name" value="GGDEF"/>
    <property type="match status" value="1"/>
</dbReference>
<dbReference type="InterPro" id="IPR003018">
    <property type="entry name" value="GAF"/>
</dbReference>
<feature type="domain" description="PAC" evidence="5">
    <location>
        <begin position="377"/>
        <end position="429"/>
    </location>
</feature>
<feature type="domain" description="Response regulatory" evidence="4">
    <location>
        <begin position="156"/>
        <end position="272"/>
    </location>
</feature>
<dbReference type="STRING" id="619304.SAMN05421760_104159"/>
<feature type="domain" description="GGDEF" evidence="7">
    <location>
        <begin position="766"/>
        <end position="900"/>
    </location>
</feature>
<keyword evidence="3" id="KW-0597">Phosphoprotein</keyword>
<dbReference type="NCBIfam" id="TIGR00229">
    <property type="entry name" value="sensory_box"/>
    <property type="match status" value="1"/>
</dbReference>
<dbReference type="InterPro" id="IPR043128">
    <property type="entry name" value="Rev_trsase/Diguanyl_cyclase"/>
</dbReference>
<dbReference type="EMBL" id="FTOE01000004">
    <property type="protein sequence ID" value="SIS75012.1"/>
    <property type="molecule type" value="Genomic_DNA"/>
</dbReference>
<dbReference type="OrthoDB" id="7053140at2"/>
<dbReference type="GO" id="GO:0000160">
    <property type="term" value="P:phosphorelay signal transduction system"/>
    <property type="evidence" value="ECO:0007669"/>
    <property type="project" value="InterPro"/>
</dbReference>
<dbReference type="SUPFAM" id="SSF52172">
    <property type="entry name" value="CheY-like"/>
    <property type="match status" value="2"/>
</dbReference>
<reference evidence="9" key="1">
    <citation type="submission" date="2017-01" db="EMBL/GenBank/DDBJ databases">
        <authorList>
            <person name="Varghese N."/>
            <person name="Submissions S."/>
        </authorList>
    </citation>
    <scope>NUCLEOTIDE SEQUENCE [LARGE SCALE GENOMIC DNA]</scope>
    <source>
        <strain evidence="9">DSM 22306</strain>
    </source>
</reference>
<dbReference type="Pfam" id="PF00563">
    <property type="entry name" value="EAL"/>
    <property type="match status" value="1"/>
</dbReference>
<dbReference type="AlphaFoldDB" id="A0A1N7LMJ7"/>
<dbReference type="SMART" id="SM00448">
    <property type="entry name" value="REC"/>
    <property type="match status" value="2"/>
</dbReference>
<organism evidence="8 9">
    <name type="scientific">Neptunomonas antarctica</name>
    <dbReference type="NCBI Taxonomy" id="619304"/>
    <lineage>
        <taxon>Bacteria</taxon>
        <taxon>Pseudomonadati</taxon>
        <taxon>Pseudomonadota</taxon>
        <taxon>Gammaproteobacteria</taxon>
        <taxon>Oceanospirillales</taxon>
        <taxon>Oceanospirillaceae</taxon>
        <taxon>Neptunomonas</taxon>
    </lineage>
</organism>
<dbReference type="SMART" id="SM00091">
    <property type="entry name" value="PAS"/>
    <property type="match status" value="1"/>
</dbReference>
<dbReference type="InterPro" id="IPR000160">
    <property type="entry name" value="GGDEF_dom"/>
</dbReference>
<keyword evidence="1" id="KW-0808">Transferase</keyword>
<feature type="domain" description="PAC" evidence="5">
    <location>
        <begin position="508"/>
        <end position="560"/>
    </location>
</feature>
<dbReference type="Gene3D" id="3.30.450.20">
    <property type="entry name" value="PAS domain"/>
    <property type="match status" value="2"/>
</dbReference>
<dbReference type="Gene3D" id="3.40.50.2300">
    <property type="match status" value="2"/>
</dbReference>
<dbReference type="InterPro" id="IPR013655">
    <property type="entry name" value="PAS_fold_3"/>
</dbReference>
<dbReference type="InterPro" id="IPR000014">
    <property type="entry name" value="PAS"/>
</dbReference>
<dbReference type="PROSITE" id="PS50883">
    <property type="entry name" value="EAL"/>
    <property type="match status" value="1"/>
</dbReference>
<proteinExistence type="predicted"/>
<dbReference type="SUPFAM" id="SSF55785">
    <property type="entry name" value="PYP-like sensor domain (PAS domain)"/>
    <property type="match status" value="2"/>
</dbReference>
<dbReference type="SMART" id="SM00065">
    <property type="entry name" value="GAF"/>
    <property type="match status" value="1"/>
</dbReference>
<keyword evidence="2" id="KW-0418">Kinase</keyword>
<dbReference type="CDD" id="cd00130">
    <property type="entry name" value="PAS"/>
    <property type="match status" value="1"/>
</dbReference>
<evidence type="ECO:0000259" key="5">
    <source>
        <dbReference type="PROSITE" id="PS50113"/>
    </source>
</evidence>
<protein>
    <submittedName>
        <fullName evidence="8">PAS domain S-box-containing protein/diguanylate cyclase (GGDEF) domain-containing protein</fullName>
    </submittedName>
</protein>